<evidence type="ECO:0000313" key="2">
    <source>
        <dbReference type="EMBL" id="KKN47673.1"/>
    </source>
</evidence>
<name>A0A0F9U1Z1_9ZZZZ</name>
<dbReference type="InterPro" id="IPR000073">
    <property type="entry name" value="AB_hydrolase_1"/>
</dbReference>
<proteinExistence type="predicted"/>
<reference evidence="2" key="1">
    <citation type="journal article" date="2015" name="Nature">
        <title>Complex archaea that bridge the gap between prokaryotes and eukaryotes.</title>
        <authorList>
            <person name="Spang A."/>
            <person name="Saw J.H."/>
            <person name="Jorgensen S.L."/>
            <person name="Zaremba-Niedzwiedzka K."/>
            <person name="Martijn J."/>
            <person name="Lind A.E."/>
            <person name="van Eijk R."/>
            <person name="Schleper C."/>
            <person name="Guy L."/>
            <person name="Ettema T.J."/>
        </authorList>
    </citation>
    <scope>NUCLEOTIDE SEQUENCE</scope>
</reference>
<dbReference type="SUPFAM" id="SSF53474">
    <property type="entry name" value="alpha/beta-Hydrolases"/>
    <property type="match status" value="1"/>
</dbReference>
<feature type="domain" description="AB hydrolase-1" evidence="1">
    <location>
        <begin position="41"/>
        <end position="195"/>
    </location>
</feature>
<organism evidence="2">
    <name type="scientific">marine sediment metagenome</name>
    <dbReference type="NCBI Taxonomy" id="412755"/>
    <lineage>
        <taxon>unclassified sequences</taxon>
        <taxon>metagenomes</taxon>
        <taxon>ecological metagenomes</taxon>
    </lineage>
</organism>
<dbReference type="AlphaFoldDB" id="A0A0F9U1Z1"/>
<gene>
    <name evidence="2" type="ORF">LCGC14_0660620</name>
</gene>
<comment type="caution">
    <text evidence="2">The sequence shown here is derived from an EMBL/GenBank/DDBJ whole genome shotgun (WGS) entry which is preliminary data.</text>
</comment>
<sequence>MKLNISSLSERLMSEIVAKEFQTIAGKMVYNKFLGRKKEVVILYIHGLGPITSRYKEGFARQFKELFLSEYSVILPNLIGFGESAKPNQLDLYTMENQGQYLYNLLLVEKVRNVVIMATSMGGPIAISLIENIKNKKNNMIKIKGLLYLEGNLDINDTFFSSSITKYSFEQFKEQFDSWVDNQIEKWKSTYLEEYRSMGPWSIWGSAHDLVKLSESDQLFPRLLQLIEFPVYFIFGEKNIGRYTSETLIKNANLPVKYIPNAAHLMRIDNPQDYWKIIKELLQSCNL</sequence>
<accession>A0A0F9U1Z1</accession>
<dbReference type="EMBL" id="LAZR01001262">
    <property type="protein sequence ID" value="KKN47673.1"/>
    <property type="molecule type" value="Genomic_DNA"/>
</dbReference>
<dbReference type="PANTHER" id="PTHR43798:SF33">
    <property type="entry name" value="HYDROLASE, PUTATIVE (AFU_ORTHOLOGUE AFUA_2G14860)-RELATED"/>
    <property type="match status" value="1"/>
</dbReference>
<dbReference type="PANTHER" id="PTHR43798">
    <property type="entry name" value="MONOACYLGLYCEROL LIPASE"/>
    <property type="match status" value="1"/>
</dbReference>
<dbReference type="GO" id="GO:0016020">
    <property type="term" value="C:membrane"/>
    <property type="evidence" value="ECO:0007669"/>
    <property type="project" value="TreeGrafter"/>
</dbReference>
<evidence type="ECO:0000259" key="1">
    <source>
        <dbReference type="Pfam" id="PF00561"/>
    </source>
</evidence>
<dbReference type="Pfam" id="PF00561">
    <property type="entry name" value="Abhydrolase_1"/>
    <property type="match status" value="1"/>
</dbReference>
<protein>
    <recommendedName>
        <fullName evidence="1">AB hydrolase-1 domain-containing protein</fullName>
    </recommendedName>
</protein>
<dbReference type="InterPro" id="IPR050266">
    <property type="entry name" value="AB_hydrolase_sf"/>
</dbReference>
<dbReference type="Gene3D" id="3.40.50.1820">
    <property type="entry name" value="alpha/beta hydrolase"/>
    <property type="match status" value="1"/>
</dbReference>
<dbReference type="InterPro" id="IPR029058">
    <property type="entry name" value="AB_hydrolase_fold"/>
</dbReference>